<comment type="caution">
    <text evidence="1">The sequence shown here is derived from an EMBL/GenBank/DDBJ whole genome shotgun (WGS) entry which is preliminary data.</text>
</comment>
<protein>
    <submittedName>
        <fullName evidence="1">Uncharacterized protein</fullName>
    </submittedName>
</protein>
<gene>
    <name evidence="1" type="ORF">ANCCAN_08790</name>
</gene>
<accession>A0A368GQL8</accession>
<reference evidence="1 2" key="1">
    <citation type="submission" date="2014-10" db="EMBL/GenBank/DDBJ databases">
        <title>Draft genome of the hookworm Ancylostoma caninum.</title>
        <authorList>
            <person name="Mitreva M."/>
        </authorList>
    </citation>
    <scope>NUCLEOTIDE SEQUENCE [LARGE SCALE GENOMIC DNA]</scope>
    <source>
        <strain evidence="1 2">Baltimore</strain>
    </source>
</reference>
<dbReference type="Proteomes" id="UP000252519">
    <property type="component" value="Unassembled WGS sequence"/>
</dbReference>
<organism evidence="1 2">
    <name type="scientific">Ancylostoma caninum</name>
    <name type="common">Dog hookworm</name>
    <dbReference type="NCBI Taxonomy" id="29170"/>
    <lineage>
        <taxon>Eukaryota</taxon>
        <taxon>Metazoa</taxon>
        <taxon>Ecdysozoa</taxon>
        <taxon>Nematoda</taxon>
        <taxon>Chromadorea</taxon>
        <taxon>Rhabditida</taxon>
        <taxon>Rhabditina</taxon>
        <taxon>Rhabditomorpha</taxon>
        <taxon>Strongyloidea</taxon>
        <taxon>Ancylostomatidae</taxon>
        <taxon>Ancylostomatinae</taxon>
        <taxon>Ancylostoma</taxon>
    </lineage>
</organism>
<sequence length="90" mass="9480">MNHILFPCLLYPTRSPFKEGQLSFSGEIATAVGKLQAGTALHEVRGAAAASAAAARHLAAVVRHAAHLDVPQIRVDPQAEAIEQSLTPSE</sequence>
<dbReference type="AlphaFoldDB" id="A0A368GQL8"/>
<name>A0A368GQL8_ANCCA</name>
<dbReference type="EMBL" id="JOJR01000107">
    <property type="protein sequence ID" value="RCN45217.1"/>
    <property type="molecule type" value="Genomic_DNA"/>
</dbReference>
<evidence type="ECO:0000313" key="2">
    <source>
        <dbReference type="Proteomes" id="UP000252519"/>
    </source>
</evidence>
<evidence type="ECO:0000313" key="1">
    <source>
        <dbReference type="EMBL" id="RCN45217.1"/>
    </source>
</evidence>
<keyword evidence="2" id="KW-1185">Reference proteome</keyword>
<proteinExistence type="predicted"/>